<evidence type="ECO:0000256" key="2">
    <source>
        <dbReference type="ARBA" id="ARBA00022670"/>
    </source>
</evidence>
<gene>
    <name evidence="10" type="ORF">ILUMI_25469</name>
</gene>
<dbReference type="GO" id="GO:0005737">
    <property type="term" value="C:cytoplasm"/>
    <property type="evidence" value="ECO:0007669"/>
    <property type="project" value="TreeGrafter"/>
</dbReference>
<evidence type="ECO:0000259" key="8">
    <source>
        <dbReference type="PROSITE" id="PS50207"/>
    </source>
</evidence>
<dbReference type="FunFam" id="3.40.50.1460:FF:000001">
    <property type="entry name" value="Caspase-3 preproprotein"/>
    <property type="match status" value="1"/>
</dbReference>
<dbReference type="SMART" id="SM00115">
    <property type="entry name" value="CASc"/>
    <property type="match status" value="1"/>
</dbReference>
<keyword evidence="11" id="KW-1185">Reference proteome</keyword>
<dbReference type="InterPro" id="IPR033139">
    <property type="entry name" value="Caspase_cys_AS"/>
</dbReference>
<dbReference type="PRINTS" id="PR00376">
    <property type="entry name" value="IL1BCENZYME"/>
</dbReference>
<dbReference type="InterPro" id="IPR029030">
    <property type="entry name" value="Caspase-like_dom_sf"/>
</dbReference>
<dbReference type="SUPFAM" id="SSF52129">
    <property type="entry name" value="Caspase-like"/>
    <property type="match status" value="1"/>
</dbReference>
<dbReference type="GO" id="GO:0006508">
    <property type="term" value="P:proteolysis"/>
    <property type="evidence" value="ECO:0007669"/>
    <property type="project" value="UniProtKB-KW"/>
</dbReference>
<dbReference type="OrthoDB" id="6116485at2759"/>
<evidence type="ECO:0000259" key="9">
    <source>
        <dbReference type="PROSITE" id="PS50208"/>
    </source>
</evidence>
<dbReference type="GO" id="GO:0045751">
    <property type="term" value="P:negative regulation of Toll signaling pathway"/>
    <property type="evidence" value="ECO:0007669"/>
    <property type="project" value="UniProtKB-ARBA"/>
</dbReference>
<evidence type="ECO:0000313" key="10">
    <source>
        <dbReference type="EMBL" id="KAF2880709.1"/>
    </source>
</evidence>
<feature type="domain" description="Caspase family p10" evidence="8">
    <location>
        <begin position="192"/>
        <end position="287"/>
    </location>
</feature>
<reference evidence="10" key="1">
    <citation type="submission" date="2019-08" db="EMBL/GenBank/DDBJ databases">
        <title>The genome of the North American firefly Photinus pyralis.</title>
        <authorList>
            <consortium name="Photinus pyralis genome working group"/>
            <person name="Fallon T.R."/>
            <person name="Sander Lower S.E."/>
            <person name="Weng J.-K."/>
        </authorList>
    </citation>
    <scope>NUCLEOTIDE SEQUENCE</scope>
    <source>
        <strain evidence="10">TRF0915ILg1</strain>
        <tissue evidence="10">Whole body</tissue>
    </source>
</reference>
<dbReference type="PROSITE" id="PS01121">
    <property type="entry name" value="CASPASE_HIS"/>
    <property type="match status" value="1"/>
</dbReference>
<name>A0A8K0G014_IGNLU</name>
<dbReference type="GO" id="GO:0045476">
    <property type="term" value="P:nurse cell apoptotic process"/>
    <property type="evidence" value="ECO:0007669"/>
    <property type="project" value="UniProtKB-ARBA"/>
</dbReference>
<keyword evidence="4" id="KW-0378">Hydrolase</keyword>
<dbReference type="PANTHER" id="PTHR10454">
    <property type="entry name" value="CASPASE"/>
    <property type="match status" value="1"/>
</dbReference>
<dbReference type="GO" id="GO:0043525">
    <property type="term" value="P:positive regulation of neuron apoptotic process"/>
    <property type="evidence" value="ECO:0007669"/>
    <property type="project" value="TreeGrafter"/>
</dbReference>
<accession>A0A8K0G014</accession>
<feature type="domain" description="Caspase family p20" evidence="9">
    <location>
        <begin position="51"/>
        <end position="174"/>
    </location>
</feature>
<evidence type="ECO:0000256" key="3">
    <source>
        <dbReference type="ARBA" id="ARBA00022703"/>
    </source>
</evidence>
<sequence length="290" mass="33170">MRILYPYNLRDKECGNRNKVDKSDAAKVEPTVQELTEIDIDSDYYNMGHYKRGTAIIFNHYKFDDYSLNKRDGTMKDGSDLESVLKNLKFDVTVYQDLKYGAIHDVLSELSQANHSDSDCLLIAVLSHGDKGKVYAKDNAYPVDFLWNQFTGDKCITLAGKPKLFFIQACRGDEVDDGVAVRSPVQADSKHQVYTVPAMADFLVMYSTYDGYYSWRSPITGSWFIQSLCSELKEHARDKDLQTILTFVNRRMAIKYRSNVPGNYNMHAKKQIGTIVSTLTRLVHFHPPEK</sequence>
<dbReference type="AlphaFoldDB" id="A0A8K0G014"/>
<evidence type="ECO:0000256" key="5">
    <source>
        <dbReference type="ARBA" id="ARBA00022807"/>
    </source>
</evidence>
<dbReference type="PROSITE" id="PS01122">
    <property type="entry name" value="CASPASE_CYS"/>
    <property type="match status" value="1"/>
</dbReference>
<proteinExistence type="inferred from homology"/>
<keyword evidence="6" id="KW-0865">Zymogen</keyword>
<evidence type="ECO:0000256" key="7">
    <source>
        <dbReference type="RuleBase" id="RU003971"/>
    </source>
</evidence>
<dbReference type="Pfam" id="PF00656">
    <property type="entry name" value="Peptidase_C14"/>
    <property type="match status" value="1"/>
</dbReference>
<protein>
    <recommendedName>
        <fullName evidence="12">Caspase-1</fullName>
    </recommendedName>
</protein>
<dbReference type="GO" id="GO:0004197">
    <property type="term" value="F:cysteine-type endopeptidase activity"/>
    <property type="evidence" value="ECO:0007669"/>
    <property type="project" value="InterPro"/>
</dbReference>
<comment type="similarity">
    <text evidence="1 7">Belongs to the peptidase C14A family.</text>
</comment>
<dbReference type="PROSITE" id="PS50208">
    <property type="entry name" value="CASPASE_P20"/>
    <property type="match status" value="1"/>
</dbReference>
<evidence type="ECO:0000256" key="4">
    <source>
        <dbReference type="ARBA" id="ARBA00022801"/>
    </source>
</evidence>
<dbReference type="EMBL" id="VTPC01090923">
    <property type="protein sequence ID" value="KAF2880709.1"/>
    <property type="molecule type" value="Genomic_DNA"/>
</dbReference>
<dbReference type="InterPro" id="IPR016129">
    <property type="entry name" value="Caspase_his_AS"/>
</dbReference>
<dbReference type="Gene3D" id="3.40.50.1460">
    <property type="match status" value="1"/>
</dbReference>
<keyword evidence="5" id="KW-0788">Thiol protease</keyword>
<dbReference type="InterPro" id="IPR001309">
    <property type="entry name" value="Pept_C14_p20"/>
</dbReference>
<dbReference type="PANTHER" id="PTHR10454:SF232">
    <property type="entry name" value="AT03047P-RELATED"/>
    <property type="match status" value="1"/>
</dbReference>
<evidence type="ECO:0000256" key="6">
    <source>
        <dbReference type="ARBA" id="ARBA00023145"/>
    </source>
</evidence>
<dbReference type="CDD" id="cd00032">
    <property type="entry name" value="CASc"/>
    <property type="match status" value="1"/>
</dbReference>
<dbReference type="GO" id="GO:0016322">
    <property type="term" value="P:neuron remodeling"/>
    <property type="evidence" value="ECO:0007669"/>
    <property type="project" value="UniProtKB-ARBA"/>
</dbReference>
<keyword evidence="2" id="KW-0645">Protease</keyword>
<keyword evidence="3" id="KW-0053">Apoptosis</keyword>
<dbReference type="Proteomes" id="UP000801492">
    <property type="component" value="Unassembled WGS sequence"/>
</dbReference>
<dbReference type="InterPro" id="IPR002398">
    <property type="entry name" value="Pept_C14"/>
</dbReference>
<dbReference type="InterPro" id="IPR015917">
    <property type="entry name" value="Pept_C14A"/>
</dbReference>
<dbReference type="InterPro" id="IPR002138">
    <property type="entry name" value="Pept_C14_p10"/>
</dbReference>
<organism evidence="10 11">
    <name type="scientific">Ignelater luminosus</name>
    <name type="common">Cucubano</name>
    <name type="synonym">Pyrophorus luminosus</name>
    <dbReference type="NCBI Taxonomy" id="2038154"/>
    <lineage>
        <taxon>Eukaryota</taxon>
        <taxon>Metazoa</taxon>
        <taxon>Ecdysozoa</taxon>
        <taxon>Arthropoda</taxon>
        <taxon>Hexapoda</taxon>
        <taxon>Insecta</taxon>
        <taxon>Pterygota</taxon>
        <taxon>Neoptera</taxon>
        <taxon>Endopterygota</taxon>
        <taxon>Coleoptera</taxon>
        <taxon>Polyphaga</taxon>
        <taxon>Elateriformia</taxon>
        <taxon>Elateroidea</taxon>
        <taxon>Elateridae</taxon>
        <taxon>Agrypninae</taxon>
        <taxon>Pyrophorini</taxon>
        <taxon>Ignelater</taxon>
    </lineage>
</organism>
<dbReference type="InterPro" id="IPR011600">
    <property type="entry name" value="Pept_C14_caspase"/>
</dbReference>
<comment type="caution">
    <text evidence="10">The sequence shown here is derived from an EMBL/GenBank/DDBJ whole genome shotgun (WGS) entry which is preliminary data.</text>
</comment>
<evidence type="ECO:0000313" key="11">
    <source>
        <dbReference type="Proteomes" id="UP000801492"/>
    </source>
</evidence>
<evidence type="ECO:0000256" key="1">
    <source>
        <dbReference type="ARBA" id="ARBA00010134"/>
    </source>
</evidence>
<dbReference type="GO" id="GO:1990525">
    <property type="term" value="F:BIR domain binding"/>
    <property type="evidence" value="ECO:0007669"/>
    <property type="project" value="UniProtKB-ARBA"/>
</dbReference>
<evidence type="ECO:0008006" key="12">
    <source>
        <dbReference type="Google" id="ProtNLM"/>
    </source>
</evidence>
<dbReference type="PROSITE" id="PS50207">
    <property type="entry name" value="CASPASE_P10"/>
    <property type="match status" value="1"/>
</dbReference>